<protein>
    <recommendedName>
        <fullName evidence="4">Mannosyl-glycoprotein endo-beta-N-acetylglucosamidase-like domain-containing protein</fullName>
    </recommendedName>
</protein>
<evidence type="ECO:0000256" key="1">
    <source>
        <dbReference type="SAM" id="Phobius"/>
    </source>
</evidence>
<keyword evidence="1" id="KW-1133">Transmembrane helix</keyword>
<dbReference type="Proteomes" id="UP001565220">
    <property type="component" value="Unassembled WGS sequence"/>
</dbReference>
<comment type="caution">
    <text evidence="2">The sequence shown here is derived from an EMBL/GenBank/DDBJ whole genome shotgun (WGS) entry which is preliminary data.</text>
</comment>
<evidence type="ECO:0008006" key="4">
    <source>
        <dbReference type="Google" id="ProtNLM"/>
    </source>
</evidence>
<keyword evidence="1" id="KW-0812">Transmembrane</keyword>
<reference evidence="2 3" key="1">
    <citation type="submission" date="2024-08" db="EMBL/GenBank/DDBJ databases">
        <title>Clostridium lapicellarii sp. nov., and Clostridium renhuaiense sp. nov., two species isolated from the mud in a fermentation cellar used for producing sauce-flavour Chinese liquors.</title>
        <authorList>
            <person name="Yang F."/>
            <person name="Wang H."/>
            <person name="Chen L.Q."/>
            <person name="Zhou N."/>
            <person name="Lu J.J."/>
            <person name="Pu X.X."/>
            <person name="Wan B."/>
            <person name="Wang L."/>
            <person name="Liu S.J."/>
        </authorList>
    </citation>
    <scope>NUCLEOTIDE SEQUENCE [LARGE SCALE GENOMIC DNA]</scope>
    <source>
        <strain evidence="2 3">MT-113</strain>
    </source>
</reference>
<feature type="transmembrane region" description="Helical" evidence="1">
    <location>
        <begin position="12"/>
        <end position="32"/>
    </location>
</feature>
<keyword evidence="3" id="KW-1185">Reference proteome</keyword>
<evidence type="ECO:0000313" key="3">
    <source>
        <dbReference type="Proteomes" id="UP001565220"/>
    </source>
</evidence>
<dbReference type="EMBL" id="JBGFFE010000010">
    <property type="protein sequence ID" value="MEY8763650.1"/>
    <property type="molecule type" value="Genomic_DNA"/>
</dbReference>
<evidence type="ECO:0000313" key="2">
    <source>
        <dbReference type="EMBL" id="MEY8763650.1"/>
    </source>
</evidence>
<gene>
    <name evidence="2" type="ORF">AB8S09_08350</name>
</gene>
<dbReference type="RefSeq" id="WP_294180870.1">
    <property type="nucleotide sequence ID" value="NZ_JBGFFE010000010.1"/>
</dbReference>
<keyword evidence="1" id="KW-0472">Membrane</keyword>
<sequence length="210" mass="24296">MKYLKRLKLPKKITAIIIIAILVIGMPIHFVLKSYFNTSLFSQAGKLIDKITLEIYKKNSPNVYLPEYLKYQNIDKNKLKAYLATKNSLLCRDPYFSTIIKTSKKFNLNPVLMFAITGQEQNFVPADTQDAPKIANNPFNVHHSWREYNTNIKDSSRIAAKTIINLSANRPKENNPFIWIGSKYAEDKNWGNGVQSIFEEINNYYRTHSN</sequence>
<organism evidence="2 3">
    <name type="scientific">Clostridium lapidicellarium</name>
    <dbReference type="NCBI Taxonomy" id="3240931"/>
    <lineage>
        <taxon>Bacteria</taxon>
        <taxon>Bacillati</taxon>
        <taxon>Bacillota</taxon>
        <taxon>Clostridia</taxon>
        <taxon>Eubacteriales</taxon>
        <taxon>Clostridiaceae</taxon>
        <taxon>Clostridium</taxon>
    </lineage>
</organism>
<proteinExistence type="predicted"/>
<accession>A0ABV4DWN2</accession>
<name>A0ABV4DWN2_9CLOT</name>